<dbReference type="EMBL" id="CACSLK010011356">
    <property type="protein sequence ID" value="CAA0813544.1"/>
    <property type="molecule type" value="Genomic_DNA"/>
</dbReference>
<accession>A0A9N7R5X2</accession>
<dbReference type="GO" id="GO:0009733">
    <property type="term" value="P:response to auxin"/>
    <property type="evidence" value="ECO:0007669"/>
    <property type="project" value="InterPro"/>
</dbReference>
<comment type="caution">
    <text evidence="2">The sequence shown here is derived from an EMBL/GenBank/DDBJ whole genome shotgun (WGS) entry which is preliminary data.</text>
</comment>
<name>A0A9N7R5X2_STRHE</name>
<organism evidence="2 3">
    <name type="scientific">Striga hermonthica</name>
    <name type="common">Purple witchweed</name>
    <name type="synonym">Buchnera hermonthica</name>
    <dbReference type="NCBI Taxonomy" id="68872"/>
    <lineage>
        <taxon>Eukaryota</taxon>
        <taxon>Viridiplantae</taxon>
        <taxon>Streptophyta</taxon>
        <taxon>Embryophyta</taxon>
        <taxon>Tracheophyta</taxon>
        <taxon>Spermatophyta</taxon>
        <taxon>Magnoliopsida</taxon>
        <taxon>eudicotyledons</taxon>
        <taxon>Gunneridae</taxon>
        <taxon>Pentapetalae</taxon>
        <taxon>asterids</taxon>
        <taxon>lamiids</taxon>
        <taxon>Lamiales</taxon>
        <taxon>Orobanchaceae</taxon>
        <taxon>Buchnereae</taxon>
        <taxon>Striga</taxon>
    </lineage>
</organism>
<dbReference type="OrthoDB" id="1930622at2759"/>
<dbReference type="AlphaFoldDB" id="A0A9N7R5X2"/>
<evidence type="ECO:0000313" key="3">
    <source>
        <dbReference type="Proteomes" id="UP001153555"/>
    </source>
</evidence>
<reference evidence="2" key="1">
    <citation type="submission" date="2019-12" db="EMBL/GenBank/DDBJ databases">
        <authorList>
            <person name="Scholes J."/>
        </authorList>
    </citation>
    <scope>NUCLEOTIDE SEQUENCE</scope>
</reference>
<gene>
    <name evidence="2" type="ORF">SHERM_14103</name>
</gene>
<protein>
    <submittedName>
        <fullName evidence="2">SAUR-like auxin-responsive protein family</fullName>
    </submittedName>
</protein>
<dbReference type="PANTHER" id="PTHR31374">
    <property type="entry name" value="AUXIN-INDUCED PROTEIN-LIKE-RELATED"/>
    <property type="match status" value="1"/>
</dbReference>
<evidence type="ECO:0000313" key="2">
    <source>
        <dbReference type="EMBL" id="CAA0813544.1"/>
    </source>
</evidence>
<dbReference type="Pfam" id="PF02519">
    <property type="entry name" value="Auxin_inducible"/>
    <property type="match status" value="1"/>
</dbReference>
<keyword evidence="3" id="KW-1185">Reference proteome</keyword>
<proteinExistence type="inferred from homology"/>
<dbReference type="InterPro" id="IPR003676">
    <property type="entry name" value="SAUR_fam"/>
</dbReference>
<dbReference type="Proteomes" id="UP001153555">
    <property type="component" value="Unassembled WGS sequence"/>
</dbReference>
<sequence>MGKTRTKGNKKNGRGIVKIKEKLQRSLISGLKLFTDECDNQEIRVPDDVKEGHFAVIAEDNHELRRFVVPLSFLTHPSFVRLLEQAAEEYGFDRGGALTVPCKPVELEHILSERWVEEEVGFDGDDNNTNNKWSLCNKAKMVKSH</sequence>
<comment type="similarity">
    <text evidence="1">Belongs to the ARG7 family.</text>
</comment>
<dbReference type="PANTHER" id="PTHR31374:SF16">
    <property type="entry name" value="AUXIN-RESPONSIVE FAMILY PROTEIN"/>
    <property type="match status" value="1"/>
</dbReference>
<evidence type="ECO:0000256" key="1">
    <source>
        <dbReference type="ARBA" id="ARBA00006974"/>
    </source>
</evidence>